<proteinExistence type="predicted"/>
<gene>
    <name evidence="1" type="ORF">H8S11_13260</name>
</gene>
<comment type="caution">
    <text evidence="1">The sequence shown here is derived from an EMBL/GenBank/DDBJ whole genome shotgun (WGS) entry which is preliminary data.</text>
</comment>
<keyword evidence="2" id="KW-1185">Reference proteome</keyword>
<protein>
    <recommendedName>
        <fullName evidence="3">Phage tail protein</fullName>
    </recommendedName>
</protein>
<evidence type="ECO:0000313" key="1">
    <source>
        <dbReference type="EMBL" id="MBC5723770.1"/>
    </source>
</evidence>
<evidence type="ECO:0000313" key="2">
    <source>
        <dbReference type="Proteomes" id="UP000628736"/>
    </source>
</evidence>
<dbReference type="Proteomes" id="UP000628736">
    <property type="component" value="Unassembled WGS sequence"/>
</dbReference>
<organism evidence="1 2">
    <name type="scientific">Flintibacter hominis</name>
    <dbReference type="NCBI Taxonomy" id="2763048"/>
    <lineage>
        <taxon>Bacteria</taxon>
        <taxon>Bacillati</taxon>
        <taxon>Bacillota</taxon>
        <taxon>Clostridia</taxon>
        <taxon>Eubacteriales</taxon>
        <taxon>Flintibacter</taxon>
    </lineage>
</organism>
<dbReference type="RefSeq" id="WP_186853465.1">
    <property type="nucleotide sequence ID" value="NZ_JACOPO010000014.1"/>
</dbReference>
<accession>A0A8J6M3X9</accession>
<dbReference type="EMBL" id="JACOPO010000014">
    <property type="protein sequence ID" value="MBC5723770.1"/>
    <property type="molecule type" value="Genomic_DNA"/>
</dbReference>
<name>A0A8J6M3X9_9FIRM</name>
<reference evidence="1" key="1">
    <citation type="submission" date="2020-08" db="EMBL/GenBank/DDBJ databases">
        <title>Genome public.</title>
        <authorList>
            <person name="Liu C."/>
            <person name="Sun Q."/>
        </authorList>
    </citation>
    <scope>NUCLEOTIDE SEQUENCE</scope>
    <source>
        <strain evidence="1">NSJ-23</strain>
    </source>
</reference>
<sequence>MATEKIKRPLIAHFLDTSKSATYEDAEWSRIGVNVTEASTEYNPQSETSQDIISDSASTEITGYQPTMPVSQQCTKGDPVFELVTELRRKRATLAESNSWLLNVDLWDVTGEDVSATYKAEVQKVSIQVDTYGGAGGEAPVQEYTLNFIGDPIPGTVKITSGDPVFTADSAVV</sequence>
<evidence type="ECO:0008006" key="3">
    <source>
        <dbReference type="Google" id="ProtNLM"/>
    </source>
</evidence>
<dbReference type="AlphaFoldDB" id="A0A8J6M3X9"/>